<evidence type="ECO:0000313" key="8">
    <source>
        <dbReference type="EMBL" id="CEO54804.1"/>
    </source>
</evidence>
<keyword evidence="4" id="KW-0240">DNA-directed RNA polymerase</keyword>
<organism evidence="8">
    <name type="scientific">Bionectria ochroleuca</name>
    <name type="common">Gliocladium roseum</name>
    <dbReference type="NCBI Taxonomy" id="29856"/>
    <lineage>
        <taxon>Eukaryota</taxon>
        <taxon>Fungi</taxon>
        <taxon>Dikarya</taxon>
        <taxon>Ascomycota</taxon>
        <taxon>Pezizomycotina</taxon>
        <taxon>Sordariomycetes</taxon>
        <taxon>Hypocreomycetidae</taxon>
        <taxon>Hypocreales</taxon>
        <taxon>Bionectriaceae</taxon>
        <taxon>Clonostachys</taxon>
    </lineage>
</organism>
<dbReference type="InterPro" id="IPR038846">
    <property type="entry name" value="RPC9"/>
</dbReference>
<accession>A0A0B7KCK1</accession>
<dbReference type="InterPro" id="IPR010997">
    <property type="entry name" value="HRDC-like_sf"/>
</dbReference>
<feature type="region of interest" description="Disordered" evidence="7">
    <location>
        <begin position="131"/>
        <end position="153"/>
    </location>
</feature>
<evidence type="ECO:0000256" key="2">
    <source>
        <dbReference type="ARBA" id="ARBA00006898"/>
    </source>
</evidence>
<comment type="similarity">
    <text evidence="2">Belongs to the eukaryotic RPC9 RNA polymerase subunit family.</text>
</comment>
<feature type="compositionally biased region" description="Acidic residues" evidence="7">
    <location>
        <begin position="132"/>
        <end position="141"/>
    </location>
</feature>
<dbReference type="GO" id="GO:0005666">
    <property type="term" value="C:RNA polymerase III complex"/>
    <property type="evidence" value="ECO:0007669"/>
    <property type="project" value="InterPro"/>
</dbReference>
<gene>
    <name evidence="8" type="ORF">BN869_000010862_1</name>
    <name evidence="9" type="ORF">IM811_009019</name>
</gene>
<dbReference type="InterPro" id="IPR005574">
    <property type="entry name" value="Rpb4/RPC9"/>
</dbReference>
<evidence type="ECO:0000313" key="9">
    <source>
        <dbReference type="EMBL" id="KAF9758075.1"/>
    </source>
</evidence>
<evidence type="ECO:0000256" key="4">
    <source>
        <dbReference type="ARBA" id="ARBA00022478"/>
    </source>
</evidence>
<reference evidence="9" key="2">
    <citation type="submission" date="2020-10" db="EMBL/GenBank/DDBJ databases">
        <title>High-Quality Genome Resource of Clonostachys rosea strain S41 by Oxford Nanopore Long-Read Sequencing.</title>
        <authorList>
            <person name="Wang H."/>
        </authorList>
    </citation>
    <scope>NUCLEOTIDE SEQUENCE</scope>
    <source>
        <strain evidence="9">S41</strain>
    </source>
</reference>
<dbReference type="Gene3D" id="1.20.1250.40">
    <property type="match status" value="1"/>
</dbReference>
<dbReference type="EMBL" id="CDPU01000045">
    <property type="protein sequence ID" value="CEO54804.1"/>
    <property type="molecule type" value="Genomic_DNA"/>
</dbReference>
<proteinExistence type="inferred from homology"/>
<dbReference type="PANTHER" id="PTHR15561">
    <property type="entry name" value="CALCITONIN GENE-RELATED PEPTIDE-RECEPTOR COMPONENT PROTEIN"/>
    <property type="match status" value="1"/>
</dbReference>
<evidence type="ECO:0000256" key="3">
    <source>
        <dbReference type="ARBA" id="ARBA00016672"/>
    </source>
</evidence>
<keyword evidence="6" id="KW-0539">Nucleus</keyword>
<protein>
    <recommendedName>
        <fullName evidence="3">DNA-directed RNA polymerase III subunit RPC9</fullName>
    </recommendedName>
</protein>
<dbReference type="Proteomes" id="UP000616885">
    <property type="component" value="Unassembled WGS sequence"/>
</dbReference>
<evidence type="ECO:0000256" key="7">
    <source>
        <dbReference type="SAM" id="MobiDB-lite"/>
    </source>
</evidence>
<dbReference type="GO" id="GO:0006384">
    <property type="term" value="P:transcription initiation at RNA polymerase III promoter"/>
    <property type="evidence" value="ECO:0007669"/>
    <property type="project" value="InterPro"/>
</dbReference>
<evidence type="ECO:0000256" key="5">
    <source>
        <dbReference type="ARBA" id="ARBA00023163"/>
    </source>
</evidence>
<dbReference type="InterPro" id="IPR038324">
    <property type="entry name" value="Rpb4/RPC9_sf"/>
</dbReference>
<comment type="subcellular location">
    <subcellularLocation>
        <location evidence="1">Nucleus</location>
    </subcellularLocation>
</comment>
<sequence>MKVLESQTAVLSNFEVHEHLAELQSRKEKKKRHAPPSNQGMVVDRTLDWLRLPPSPLSQTPTTYHADSIPTLLERLRPYDLTKGELIMILNLRPCSVPALNTTIEDMEVRLTEDQQMEILTIITEVLGQFDPPEETEDAEAAADTSMADGQGS</sequence>
<dbReference type="GO" id="GO:0000166">
    <property type="term" value="F:nucleotide binding"/>
    <property type="evidence" value="ECO:0007669"/>
    <property type="project" value="InterPro"/>
</dbReference>
<dbReference type="AlphaFoldDB" id="A0A0B7KCK1"/>
<reference evidence="8" key="1">
    <citation type="submission" date="2015-01" db="EMBL/GenBank/DDBJ databases">
        <authorList>
            <person name="Durling Mikael"/>
        </authorList>
    </citation>
    <scope>NUCLEOTIDE SEQUENCE</scope>
</reference>
<evidence type="ECO:0000256" key="1">
    <source>
        <dbReference type="ARBA" id="ARBA00004123"/>
    </source>
</evidence>
<name>A0A0B7KCK1_BIOOC</name>
<dbReference type="SUPFAM" id="SSF47819">
    <property type="entry name" value="HRDC-like"/>
    <property type="match status" value="1"/>
</dbReference>
<keyword evidence="5" id="KW-0804">Transcription</keyword>
<dbReference type="Pfam" id="PF03874">
    <property type="entry name" value="RNA_pol_Rpb4"/>
    <property type="match status" value="1"/>
</dbReference>
<dbReference type="EMBL" id="JADCTT010000002">
    <property type="protein sequence ID" value="KAF9758075.1"/>
    <property type="molecule type" value="Genomic_DNA"/>
</dbReference>
<dbReference type="PANTHER" id="PTHR15561:SF0">
    <property type="entry name" value="DNA-DIRECTED RNA POLYMERASE III SUBUNIT RPC9"/>
    <property type="match status" value="1"/>
</dbReference>
<evidence type="ECO:0000256" key="6">
    <source>
        <dbReference type="ARBA" id="ARBA00023242"/>
    </source>
</evidence>